<dbReference type="EMBL" id="BAABUJ010000006">
    <property type="protein sequence ID" value="GAA5796551.1"/>
    <property type="molecule type" value="Genomic_DNA"/>
</dbReference>
<proteinExistence type="predicted"/>
<evidence type="ECO:0000313" key="1">
    <source>
        <dbReference type="EMBL" id="GAA5796551.1"/>
    </source>
</evidence>
<gene>
    <name evidence="1" type="ORF">HPULCUR_001923</name>
</gene>
<comment type="caution">
    <text evidence="1">The sequence shown here is derived from an EMBL/GenBank/DDBJ whole genome shotgun (WGS) entry which is preliminary data.</text>
</comment>
<reference evidence="1 2" key="1">
    <citation type="submission" date="2024-04" db="EMBL/GenBank/DDBJ databases">
        <title>genome sequences of Mucor flavus KT1a and Helicostylum pulchrum KT1b strains isolation_sourced from the surface of a dry-aged beef.</title>
        <authorList>
            <person name="Toyotome T."/>
            <person name="Hosono M."/>
            <person name="Torimaru M."/>
            <person name="Fukuda K."/>
            <person name="Mikami N."/>
        </authorList>
    </citation>
    <scope>NUCLEOTIDE SEQUENCE [LARGE SCALE GENOMIC DNA]</scope>
    <source>
        <strain evidence="1 2">KT1b</strain>
    </source>
</reference>
<dbReference type="Proteomes" id="UP001476247">
    <property type="component" value="Unassembled WGS sequence"/>
</dbReference>
<accession>A0ABP9XP04</accession>
<evidence type="ECO:0000313" key="2">
    <source>
        <dbReference type="Proteomes" id="UP001476247"/>
    </source>
</evidence>
<sequence>MQAHENIVKNLNQEFKKVDKAYQTSELRVFGENTSKIFTELDVIRRKQINLASDHVSLELINDTLPSTNKDYNNAKNFDKKEIILKNMMEKLHQIDQLDDLTQAMDKFKRISEQNYKGKDTLITTDEN</sequence>
<keyword evidence="2" id="KW-1185">Reference proteome</keyword>
<dbReference type="Pfam" id="PF13270">
    <property type="entry name" value="CCDC28"/>
    <property type="match status" value="1"/>
</dbReference>
<protein>
    <submittedName>
        <fullName evidence="1">Uncharacterized protein</fullName>
    </submittedName>
</protein>
<name>A0ABP9XP04_9FUNG</name>
<dbReference type="InterPro" id="IPR025271">
    <property type="entry name" value="CCDC28"/>
</dbReference>
<organism evidence="1 2">
    <name type="scientific">Helicostylum pulchrum</name>
    <dbReference type="NCBI Taxonomy" id="562976"/>
    <lineage>
        <taxon>Eukaryota</taxon>
        <taxon>Fungi</taxon>
        <taxon>Fungi incertae sedis</taxon>
        <taxon>Mucoromycota</taxon>
        <taxon>Mucoromycotina</taxon>
        <taxon>Mucoromycetes</taxon>
        <taxon>Mucorales</taxon>
        <taxon>Mucorineae</taxon>
        <taxon>Mucoraceae</taxon>
        <taxon>Helicostylum</taxon>
    </lineage>
</organism>